<organism evidence="6 7">
    <name type="scientific">Steinernema hermaphroditum</name>
    <dbReference type="NCBI Taxonomy" id="289476"/>
    <lineage>
        <taxon>Eukaryota</taxon>
        <taxon>Metazoa</taxon>
        <taxon>Ecdysozoa</taxon>
        <taxon>Nematoda</taxon>
        <taxon>Chromadorea</taxon>
        <taxon>Rhabditida</taxon>
        <taxon>Tylenchina</taxon>
        <taxon>Panagrolaimomorpha</taxon>
        <taxon>Strongyloidoidea</taxon>
        <taxon>Steinernematidae</taxon>
        <taxon>Steinernema</taxon>
    </lineage>
</organism>
<dbReference type="Pfam" id="PF10292">
    <property type="entry name" value="7TM_GPCR_Srab"/>
    <property type="match status" value="1"/>
</dbReference>
<sequence length="775" mass="87677">MTMDMDDRQLCALSMELSGNIPYLATLGVKLFLALVGLIWLPVVMCSETLSSTFHPNARLLLKMNILFVLVSCCGTVICESIDLTRFVVFKHVRMDASADYDCLIPSIPALLAVPAKMLKIYGHNASTLFIAAWVAERLYASIFIRTYEKNNLTIGVISSIIAFVICTSVTLVRLVLMNYHQKMFYMGLTDKNHIAEPVMYSLAAVEVVNVVILAVLFFLNRKWRQGGNRLETSLSHKFQIEENINAISFVFPLSTIHCLFYMATGFLMPFLAFSQANAATRAIAAARTEFVPLYYVVFPLLLQLRTVAKRLRPANGCSLLWEPTSLTLDMDHLPSDLVDHLLHFLPLTDLETIKEEAADRPELHNWKAMAEVHLEERFFLGIEIVLAATKDQQEAQDDNTQLYVSCVFYRGKVKEIWDFKKWRYAWISSIHLGSWFSPSLREHYTAVDLQKVLQIASLPVDGTDGRLDIRVISSSVAHVAQKILNVVQKTFGEVYNCAHDKTIENFLVDYLSQEKFLTYSNTDVVCADTAKAFVEKWMNSNMSLDMHLSALYDDISGELMDAFGTEDGVLAHPSRPCSLRIDEMDVEEHEHEDAARVESGIVDKWKKGNGYLSMYSESKIAILGSEDEWEKLVEKYGLSNSDDDSAVITIAHPSCTGKLFLRKEGRCLCCSVSFETEGSDEDFKALIAHWTKGDGKYLANGKKQMEFLLDTENWIGRFPDWLEWAMFREIEYDFVAHSNRGIGLKINKVFSDRYATGVLFRLSVIGMYSGMASD</sequence>
<comment type="subcellular location">
    <subcellularLocation>
        <location evidence="1">Membrane</location>
        <topology evidence="1">Multi-pass membrane protein</topology>
    </subcellularLocation>
</comment>
<keyword evidence="7" id="KW-1185">Reference proteome</keyword>
<feature type="transmembrane region" description="Helical" evidence="5">
    <location>
        <begin position="247"/>
        <end position="271"/>
    </location>
</feature>
<dbReference type="InterPro" id="IPR053286">
    <property type="entry name" value="Nematode_rcpt-like_srab"/>
</dbReference>
<keyword evidence="2 5" id="KW-0812">Transmembrane</keyword>
<feature type="transmembrane region" description="Helical" evidence="5">
    <location>
        <begin position="153"/>
        <end position="178"/>
    </location>
</feature>
<dbReference type="InterPro" id="IPR019408">
    <property type="entry name" value="7TM_GPCR_serpentine_rcpt_Srab"/>
</dbReference>
<dbReference type="GO" id="GO:0016020">
    <property type="term" value="C:membrane"/>
    <property type="evidence" value="ECO:0007669"/>
    <property type="project" value="UniProtKB-SubCell"/>
</dbReference>
<accession>A0AA39MC54</accession>
<evidence type="ECO:0000313" key="6">
    <source>
        <dbReference type="EMBL" id="KAK0428822.1"/>
    </source>
</evidence>
<evidence type="ECO:0000256" key="4">
    <source>
        <dbReference type="ARBA" id="ARBA00023136"/>
    </source>
</evidence>
<protein>
    <submittedName>
        <fullName evidence="6">Uncharacterized protein</fullName>
    </submittedName>
</protein>
<evidence type="ECO:0000313" key="7">
    <source>
        <dbReference type="Proteomes" id="UP001175271"/>
    </source>
</evidence>
<dbReference type="EMBL" id="JAUCMV010000001">
    <property type="protein sequence ID" value="KAK0428822.1"/>
    <property type="molecule type" value="Genomic_DNA"/>
</dbReference>
<evidence type="ECO:0000256" key="5">
    <source>
        <dbReference type="SAM" id="Phobius"/>
    </source>
</evidence>
<name>A0AA39MC54_9BILA</name>
<evidence type="ECO:0000256" key="3">
    <source>
        <dbReference type="ARBA" id="ARBA00022989"/>
    </source>
</evidence>
<evidence type="ECO:0000256" key="1">
    <source>
        <dbReference type="ARBA" id="ARBA00004141"/>
    </source>
</evidence>
<proteinExistence type="predicted"/>
<feature type="transmembrane region" description="Helical" evidence="5">
    <location>
        <begin position="60"/>
        <end position="79"/>
    </location>
</feature>
<keyword evidence="3 5" id="KW-1133">Transmembrane helix</keyword>
<dbReference type="AlphaFoldDB" id="A0AA39MC54"/>
<evidence type="ECO:0000256" key="2">
    <source>
        <dbReference type="ARBA" id="ARBA00022692"/>
    </source>
</evidence>
<comment type="caution">
    <text evidence="6">The sequence shown here is derived from an EMBL/GenBank/DDBJ whole genome shotgun (WGS) entry which is preliminary data.</text>
</comment>
<feature type="transmembrane region" description="Helical" evidence="5">
    <location>
        <begin position="198"/>
        <end position="220"/>
    </location>
</feature>
<keyword evidence="4 5" id="KW-0472">Membrane</keyword>
<dbReference type="PANTHER" id="PTHR46561:SF11">
    <property type="entry name" value="SERPENTINE RECEPTOR CLASS ALPHA_BETA-14"/>
    <property type="match status" value="1"/>
</dbReference>
<dbReference type="Proteomes" id="UP001175271">
    <property type="component" value="Unassembled WGS sequence"/>
</dbReference>
<feature type="transmembrane region" description="Helical" evidence="5">
    <location>
        <begin position="21"/>
        <end position="40"/>
    </location>
</feature>
<reference evidence="6" key="1">
    <citation type="submission" date="2023-06" db="EMBL/GenBank/DDBJ databases">
        <title>Genomic analysis of the entomopathogenic nematode Steinernema hermaphroditum.</title>
        <authorList>
            <person name="Schwarz E.M."/>
            <person name="Heppert J.K."/>
            <person name="Baniya A."/>
            <person name="Schwartz H.T."/>
            <person name="Tan C.-H."/>
            <person name="Antoshechkin I."/>
            <person name="Sternberg P.W."/>
            <person name="Goodrich-Blair H."/>
            <person name="Dillman A.R."/>
        </authorList>
    </citation>
    <scope>NUCLEOTIDE SEQUENCE</scope>
    <source>
        <strain evidence="6">PS9179</strain>
        <tissue evidence="6">Whole animal</tissue>
    </source>
</reference>
<gene>
    <name evidence="6" type="ORF">QR680_011028</name>
</gene>
<dbReference type="PANTHER" id="PTHR46561">
    <property type="entry name" value="SERPENTINE RECEPTOR, CLASS AB (CLASS A-LIKE)-RELATED"/>
    <property type="match status" value="1"/>
</dbReference>